<reference evidence="4" key="1">
    <citation type="submission" date="2018-02" db="EMBL/GenBank/DDBJ databases">
        <authorList>
            <person name="Moore K."/>
            <person name="Momper L."/>
        </authorList>
    </citation>
    <scope>NUCLEOTIDE SEQUENCE [LARGE SCALE GENOMIC DNA]</scope>
    <source>
        <strain evidence="4">ULC18</strain>
    </source>
</reference>
<keyword evidence="2" id="KW-0802">TPR repeat</keyword>
<evidence type="ECO:0000313" key="3">
    <source>
        <dbReference type="EMBL" id="PSB25314.1"/>
    </source>
</evidence>
<organism evidence="3 4">
    <name type="scientific">Stenomitos frigidus ULC18</name>
    <dbReference type="NCBI Taxonomy" id="2107698"/>
    <lineage>
        <taxon>Bacteria</taxon>
        <taxon>Bacillati</taxon>
        <taxon>Cyanobacteriota</taxon>
        <taxon>Cyanophyceae</taxon>
        <taxon>Leptolyngbyales</taxon>
        <taxon>Leptolyngbyaceae</taxon>
        <taxon>Stenomitos</taxon>
    </lineage>
</organism>
<protein>
    <submittedName>
        <fullName evidence="3">Uncharacterized protein</fullName>
    </submittedName>
</protein>
<dbReference type="SUPFAM" id="SSF48452">
    <property type="entry name" value="TPR-like"/>
    <property type="match status" value="1"/>
</dbReference>
<gene>
    <name evidence="3" type="ORF">C7B82_23540</name>
</gene>
<dbReference type="AlphaFoldDB" id="A0A2T1DY49"/>
<keyword evidence="4" id="KW-1185">Reference proteome</keyword>
<keyword evidence="1" id="KW-0677">Repeat</keyword>
<dbReference type="InterPro" id="IPR011990">
    <property type="entry name" value="TPR-like_helical_dom_sf"/>
</dbReference>
<evidence type="ECO:0000313" key="4">
    <source>
        <dbReference type="Proteomes" id="UP000239576"/>
    </source>
</evidence>
<evidence type="ECO:0000256" key="2">
    <source>
        <dbReference type="ARBA" id="ARBA00022803"/>
    </source>
</evidence>
<evidence type="ECO:0000256" key="1">
    <source>
        <dbReference type="ARBA" id="ARBA00022737"/>
    </source>
</evidence>
<dbReference type="Gene3D" id="1.25.40.10">
    <property type="entry name" value="Tetratricopeptide repeat domain"/>
    <property type="match status" value="1"/>
</dbReference>
<dbReference type="PANTHER" id="PTHR44858">
    <property type="entry name" value="TETRATRICOPEPTIDE REPEAT PROTEIN 6"/>
    <property type="match status" value="1"/>
</dbReference>
<dbReference type="InterPro" id="IPR019734">
    <property type="entry name" value="TPR_rpt"/>
</dbReference>
<dbReference type="GO" id="GO:0046813">
    <property type="term" value="P:receptor-mediated virion attachment to host cell"/>
    <property type="evidence" value="ECO:0007669"/>
    <property type="project" value="TreeGrafter"/>
</dbReference>
<dbReference type="EMBL" id="PVWK01000126">
    <property type="protein sequence ID" value="PSB25314.1"/>
    <property type="molecule type" value="Genomic_DNA"/>
</dbReference>
<dbReference type="PANTHER" id="PTHR44858:SF1">
    <property type="entry name" value="UDP-N-ACETYLGLUCOSAMINE--PEPTIDE N-ACETYLGLUCOSAMINYLTRANSFERASE SPINDLY-RELATED"/>
    <property type="match status" value="1"/>
</dbReference>
<dbReference type="Proteomes" id="UP000239576">
    <property type="component" value="Unassembled WGS sequence"/>
</dbReference>
<comment type="caution">
    <text evidence="3">The sequence shown here is derived from an EMBL/GenBank/DDBJ whole genome shotgun (WGS) entry which is preliminary data.</text>
</comment>
<accession>A0A2T1DY49</accession>
<proteinExistence type="predicted"/>
<reference evidence="3 4" key="2">
    <citation type="submission" date="2018-03" db="EMBL/GenBank/DDBJ databases">
        <title>The ancient ancestry and fast evolution of plastids.</title>
        <authorList>
            <person name="Moore K.R."/>
            <person name="Magnabosco C."/>
            <person name="Momper L."/>
            <person name="Gold D.A."/>
            <person name="Bosak T."/>
            <person name="Fournier G.P."/>
        </authorList>
    </citation>
    <scope>NUCLEOTIDE SEQUENCE [LARGE SCALE GENOMIC DNA]</scope>
    <source>
        <strain evidence="3 4">ULC18</strain>
    </source>
</reference>
<dbReference type="Pfam" id="PF13414">
    <property type="entry name" value="TPR_11"/>
    <property type="match status" value="1"/>
</dbReference>
<name>A0A2T1DY49_9CYAN</name>
<dbReference type="GO" id="GO:0009279">
    <property type="term" value="C:cell outer membrane"/>
    <property type="evidence" value="ECO:0007669"/>
    <property type="project" value="TreeGrafter"/>
</dbReference>
<dbReference type="InterPro" id="IPR050498">
    <property type="entry name" value="Ycf3"/>
</dbReference>
<dbReference type="SMART" id="SM00028">
    <property type="entry name" value="TPR"/>
    <property type="match status" value="2"/>
</dbReference>
<sequence>MDYRDRGIAYSDKQDYDKATTDHTQALKLKPDYAESHLWRGVIYSQRGEKQKAVDDLKAALKGLDDPKLKQRAEEELRKLK</sequence>